<dbReference type="SUPFAM" id="SSF52087">
    <property type="entry name" value="CRAL/TRIO domain"/>
    <property type="match status" value="1"/>
</dbReference>
<keyword evidence="4" id="KW-1185">Reference proteome</keyword>
<feature type="domain" description="CRAL-TRIO" evidence="2">
    <location>
        <begin position="212"/>
        <end position="356"/>
    </location>
</feature>
<dbReference type="PANTHER" id="PTHR46590">
    <property type="entry name" value="PHOSPHATIDYLINOSITOL TRANSFER PROTEIN CSR1-RELATED"/>
    <property type="match status" value="1"/>
</dbReference>
<dbReference type="Proteomes" id="UP000070544">
    <property type="component" value="Unassembled WGS sequence"/>
</dbReference>
<dbReference type="InterPro" id="IPR036273">
    <property type="entry name" value="CRAL/TRIO_N_dom_sf"/>
</dbReference>
<dbReference type="SMART" id="SM00516">
    <property type="entry name" value="SEC14"/>
    <property type="match status" value="1"/>
</dbReference>
<dbReference type="InterPro" id="IPR011074">
    <property type="entry name" value="CRAL/TRIO_N_dom"/>
</dbReference>
<evidence type="ECO:0000256" key="1">
    <source>
        <dbReference type="SAM" id="MobiDB-lite"/>
    </source>
</evidence>
<dbReference type="SUPFAM" id="SSF46938">
    <property type="entry name" value="CRAL/TRIO N-terminal domain"/>
    <property type="match status" value="1"/>
</dbReference>
<name>A0A139AEU0_GONPJ</name>
<sequence>MSANDSGHINNLSQAEERQLRQLWAAILSQWSEKDADLAKYAATTPTDDAPAADPVKAERTVSSSSASSVSSVSSSGARSFFGGIRSWTGLGGSSAPATTTSSSSSAKAVDGVDDFAAEQLRDNSAEDFSEASTFPVTNEELMNQFSVLVGADKPDVWALRFLRARKWNNAHAYRMLLNCLKWRQKVDVLGLIQKGEPYVGLPVIEKGKAYWLPEHDKKERPVIVVHVFKHDRYDPVTETSRLTVLQMELGRQLLCSPIETCTIIFDMTDFGLKNMDFPFVKLLVSCLEAYYPESLGVLLIVNAPWVFSGVWKIISPWIDPVVRSKIQFCSGAELPTWIDKDRLPKSLGGGFEYTYVKADEKEVERNKRVAADRAGKEKAEREWREAWDGVRRATREWIIAGDELDSITETETEKEPLARAYDAAKKLRSDAVDAVTEKYRGYHPYIVVPTLYNRNGMLPKV</sequence>
<dbReference type="Pfam" id="PF00650">
    <property type="entry name" value="CRAL_TRIO"/>
    <property type="match status" value="1"/>
</dbReference>
<accession>A0A139AEU0</accession>
<dbReference type="PROSITE" id="PS50191">
    <property type="entry name" value="CRAL_TRIO"/>
    <property type="match status" value="1"/>
</dbReference>
<dbReference type="InterPro" id="IPR001251">
    <property type="entry name" value="CRAL-TRIO_dom"/>
</dbReference>
<evidence type="ECO:0000313" key="4">
    <source>
        <dbReference type="Proteomes" id="UP000070544"/>
    </source>
</evidence>
<protein>
    <submittedName>
        <fullName evidence="3">CRAL/TRIO domain-containing protein</fullName>
    </submittedName>
</protein>
<dbReference type="AlphaFoldDB" id="A0A139AEU0"/>
<dbReference type="OrthoDB" id="75724at2759"/>
<dbReference type="CDD" id="cd00170">
    <property type="entry name" value="SEC14"/>
    <property type="match status" value="1"/>
</dbReference>
<dbReference type="InterPro" id="IPR052432">
    <property type="entry name" value="PITP/CRAL-TRIO"/>
</dbReference>
<feature type="region of interest" description="Disordered" evidence="1">
    <location>
        <begin position="42"/>
        <end position="78"/>
    </location>
</feature>
<gene>
    <name evidence="3" type="ORF">M427DRAFT_32507</name>
</gene>
<dbReference type="OMA" id="ISTMRWR"/>
<evidence type="ECO:0000259" key="2">
    <source>
        <dbReference type="PROSITE" id="PS50191"/>
    </source>
</evidence>
<organism evidence="3 4">
    <name type="scientific">Gonapodya prolifera (strain JEL478)</name>
    <name type="common">Monoblepharis prolifera</name>
    <dbReference type="NCBI Taxonomy" id="1344416"/>
    <lineage>
        <taxon>Eukaryota</taxon>
        <taxon>Fungi</taxon>
        <taxon>Fungi incertae sedis</taxon>
        <taxon>Chytridiomycota</taxon>
        <taxon>Chytridiomycota incertae sedis</taxon>
        <taxon>Monoblepharidomycetes</taxon>
        <taxon>Monoblepharidales</taxon>
        <taxon>Gonapodyaceae</taxon>
        <taxon>Gonapodya</taxon>
    </lineage>
</organism>
<dbReference type="STRING" id="1344416.A0A139AEU0"/>
<reference evidence="3 4" key="1">
    <citation type="journal article" date="2015" name="Genome Biol. Evol.">
        <title>Phylogenomic analyses indicate that early fungi evolved digesting cell walls of algal ancestors of land plants.</title>
        <authorList>
            <person name="Chang Y."/>
            <person name="Wang S."/>
            <person name="Sekimoto S."/>
            <person name="Aerts A.L."/>
            <person name="Choi C."/>
            <person name="Clum A."/>
            <person name="LaButti K.M."/>
            <person name="Lindquist E.A."/>
            <person name="Yee Ngan C."/>
            <person name="Ohm R.A."/>
            <person name="Salamov A.A."/>
            <person name="Grigoriev I.V."/>
            <person name="Spatafora J.W."/>
            <person name="Berbee M.L."/>
        </authorList>
    </citation>
    <scope>NUCLEOTIDE SEQUENCE [LARGE SCALE GENOMIC DNA]</scope>
    <source>
        <strain evidence="3 4">JEL478</strain>
    </source>
</reference>
<dbReference type="Pfam" id="PF03765">
    <property type="entry name" value="CRAL_TRIO_N"/>
    <property type="match status" value="1"/>
</dbReference>
<evidence type="ECO:0000313" key="3">
    <source>
        <dbReference type="EMBL" id="KXS15297.1"/>
    </source>
</evidence>
<feature type="compositionally biased region" description="Low complexity" evidence="1">
    <location>
        <begin position="42"/>
        <end position="55"/>
    </location>
</feature>
<feature type="compositionally biased region" description="Low complexity" evidence="1">
    <location>
        <begin position="62"/>
        <end position="78"/>
    </location>
</feature>
<proteinExistence type="predicted"/>
<dbReference type="Gene3D" id="3.40.525.10">
    <property type="entry name" value="CRAL-TRIO lipid binding domain"/>
    <property type="match status" value="1"/>
</dbReference>
<dbReference type="InterPro" id="IPR036865">
    <property type="entry name" value="CRAL-TRIO_dom_sf"/>
</dbReference>
<dbReference type="PANTHER" id="PTHR46590:SF1">
    <property type="entry name" value="PHOSPHATIDYLINOSITOL TRANSFER PROTEIN CSR1"/>
    <property type="match status" value="1"/>
</dbReference>
<dbReference type="SMART" id="SM01100">
    <property type="entry name" value="CRAL_TRIO_N"/>
    <property type="match status" value="1"/>
</dbReference>
<dbReference type="EMBL" id="KQ965763">
    <property type="protein sequence ID" value="KXS15297.1"/>
    <property type="molecule type" value="Genomic_DNA"/>
</dbReference>